<organism evidence="1 2">
    <name type="scientific">Candidatus Colimorpha enterica</name>
    <dbReference type="NCBI Taxonomy" id="3083063"/>
    <lineage>
        <taxon>Bacteria</taxon>
        <taxon>Pseudomonadati</taxon>
        <taxon>Bacteroidota</taxon>
        <taxon>Bacteroidia</taxon>
        <taxon>Bacteroidales</taxon>
        <taxon>Candidatus Colimorpha</taxon>
    </lineage>
</organism>
<accession>A0AAE3K4F4</accession>
<dbReference type="InterPro" id="IPR017016">
    <property type="entry name" value="UCP033595"/>
</dbReference>
<dbReference type="AlphaFoldDB" id="A0AAE3K4F4"/>
<dbReference type="Proteomes" id="UP001139365">
    <property type="component" value="Unassembled WGS sequence"/>
</dbReference>
<comment type="caution">
    <text evidence="1">The sequence shown here is derived from an EMBL/GenBank/DDBJ whole genome shotgun (WGS) entry which is preliminary data.</text>
</comment>
<evidence type="ECO:0000313" key="1">
    <source>
        <dbReference type="EMBL" id="MCI5755868.1"/>
    </source>
</evidence>
<gene>
    <name evidence="1" type="ORF">MR241_06185</name>
</gene>
<dbReference type="EMBL" id="JALEMU010000096">
    <property type="protein sequence ID" value="MCI5755868.1"/>
    <property type="molecule type" value="Genomic_DNA"/>
</dbReference>
<reference evidence="1 2" key="1">
    <citation type="submission" date="2022-03" db="EMBL/GenBank/DDBJ databases">
        <title>Metagenome-assembled genomes from swine fecal metagenomes.</title>
        <authorList>
            <person name="Holman D.B."/>
            <person name="Kommadath A."/>
        </authorList>
    </citation>
    <scope>NUCLEOTIDE SEQUENCE [LARGE SCALE GENOMIC DNA]</scope>
    <source>
        <strain evidence="1">SUG147</strain>
    </source>
</reference>
<sequence>MNYQYSYYQMDTEIDGVGVCATYGIRFSCGKDCITDIRDVSTDRDTVSEIVRLLNRNAVSPIHAAEVIIDLIG</sequence>
<name>A0AAE3K4F4_9BACT</name>
<evidence type="ECO:0000313" key="2">
    <source>
        <dbReference type="Proteomes" id="UP001139365"/>
    </source>
</evidence>
<dbReference type="Pfam" id="PF20124">
    <property type="entry name" value="DUF6514"/>
    <property type="match status" value="1"/>
</dbReference>
<protein>
    <submittedName>
        <fullName evidence="1">DUF6514 family protein</fullName>
    </submittedName>
</protein>
<proteinExistence type="predicted"/>